<organism evidence="3">
    <name type="scientific">Arthroderma gypseum (strain ATCC MYA-4604 / CBS 118893)</name>
    <name type="common">Microsporum gypseum</name>
    <dbReference type="NCBI Taxonomy" id="535722"/>
    <lineage>
        <taxon>Eukaryota</taxon>
        <taxon>Fungi</taxon>
        <taxon>Dikarya</taxon>
        <taxon>Ascomycota</taxon>
        <taxon>Pezizomycotina</taxon>
        <taxon>Eurotiomycetes</taxon>
        <taxon>Eurotiomycetidae</taxon>
        <taxon>Onygenales</taxon>
        <taxon>Arthrodermataceae</taxon>
        <taxon>Nannizzia</taxon>
    </lineage>
</organism>
<dbReference type="EMBL" id="DS989826">
    <property type="protein sequence ID" value="EFR02924.1"/>
    <property type="molecule type" value="Genomic_DNA"/>
</dbReference>
<name>E4UZY7_ARTGP</name>
<dbReference type="VEuPathDB" id="FungiDB:MGYG_05925"/>
<reference evidence="3" key="1">
    <citation type="journal article" date="2012" name="MBio">
        <title>Comparative genome analysis of Trichophyton rubrum and related dermatophytes reveals candidate genes involved in infection.</title>
        <authorList>
            <person name="Martinez D.A."/>
            <person name="Oliver B.G."/>
            <person name="Graeser Y."/>
            <person name="Goldberg J.M."/>
            <person name="Li W."/>
            <person name="Martinez-Rossi N.M."/>
            <person name="Monod M."/>
            <person name="Shelest E."/>
            <person name="Barton R.C."/>
            <person name="Birch E."/>
            <person name="Brakhage A.A."/>
            <person name="Chen Z."/>
            <person name="Gurr S.J."/>
            <person name="Heiman D."/>
            <person name="Heitman J."/>
            <person name="Kosti I."/>
            <person name="Rossi A."/>
            <person name="Saif S."/>
            <person name="Samalova M."/>
            <person name="Saunders C.W."/>
            <person name="Shea T."/>
            <person name="Summerbell R.C."/>
            <person name="Xu J."/>
            <person name="Young S."/>
            <person name="Zeng Q."/>
            <person name="Birren B.W."/>
            <person name="Cuomo C.A."/>
            <person name="White T.C."/>
        </authorList>
    </citation>
    <scope>NUCLEOTIDE SEQUENCE [LARGE SCALE GENOMIC DNA]</scope>
    <source>
        <strain evidence="3">ATCC MYA-4604 / CBS 118893</strain>
    </source>
</reference>
<accession>E4UZY7</accession>
<dbReference type="GeneID" id="10026629"/>
<dbReference type="InParanoid" id="E4UZY7"/>
<evidence type="ECO:0000313" key="3">
    <source>
        <dbReference type="Proteomes" id="UP000002669"/>
    </source>
</evidence>
<evidence type="ECO:0000313" key="2">
    <source>
        <dbReference type="EMBL" id="EFR02924.1"/>
    </source>
</evidence>
<gene>
    <name evidence="2" type="ORF">MGYG_05925</name>
</gene>
<feature type="compositionally biased region" description="Basic and acidic residues" evidence="1">
    <location>
        <begin position="56"/>
        <end position="68"/>
    </location>
</feature>
<dbReference type="RefSeq" id="XP_003171378.1">
    <property type="nucleotide sequence ID" value="XM_003171330.1"/>
</dbReference>
<sequence length="68" mass="7489">MYDASGSVDVHPDAIWGEPSCAWPLGCSGTEVWRVHSANLEHIPGPNYTTGALSKRSREIRGKEHQEN</sequence>
<dbReference type="HOGENOM" id="CLU_2793500_0_0_1"/>
<protein>
    <submittedName>
        <fullName evidence="2">Uncharacterized protein</fullName>
    </submittedName>
</protein>
<proteinExistence type="predicted"/>
<dbReference type="AlphaFoldDB" id="E4UZY7"/>
<dbReference type="Proteomes" id="UP000002669">
    <property type="component" value="Unassembled WGS sequence"/>
</dbReference>
<evidence type="ECO:0000256" key="1">
    <source>
        <dbReference type="SAM" id="MobiDB-lite"/>
    </source>
</evidence>
<keyword evidence="3" id="KW-1185">Reference proteome</keyword>
<feature type="region of interest" description="Disordered" evidence="1">
    <location>
        <begin position="44"/>
        <end position="68"/>
    </location>
</feature>